<comment type="caution">
    <text evidence="2">The sequence shown here is derived from an EMBL/GenBank/DDBJ whole genome shotgun (WGS) entry which is preliminary data.</text>
</comment>
<sequence length="108" mass="11428">MSYIKHIPEDISNNITWPSGPPSRMFKEEGVKPPPGKPDHLSITGDSVQVGAAKPWVSPGDSLGPPGGLVKIAAPTMSGDPGNPRPPTRQEFVKLLKGCDALFTRDGT</sequence>
<evidence type="ECO:0000256" key="1">
    <source>
        <dbReference type="SAM" id="MobiDB-lite"/>
    </source>
</evidence>
<protein>
    <submittedName>
        <fullName evidence="2">Uncharacterized protein</fullName>
    </submittedName>
</protein>
<dbReference type="Proteomes" id="UP001172911">
    <property type="component" value="Unassembled WGS sequence"/>
</dbReference>
<name>A0AAW7ZBJ5_9FIRM</name>
<keyword evidence="3" id="KW-1185">Reference proteome</keyword>
<dbReference type="RefSeq" id="WP_304541929.1">
    <property type="nucleotide sequence ID" value="NZ_JARPTC010000008.1"/>
</dbReference>
<evidence type="ECO:0000313" key="2">
    <source>
        <dbReference type="EMBL" id="MDO7786813.1"/>
    </source>
</evidence>
<feature type="region of interest" description="Disordered" evidence="1">
    <location>
        <begin position="54"/>
        <end position="88"/>
    </location>
</feature>
<proteinExistence type="predicted"/>
<reference evidence="2" key="1">
    <citation type="journal article" date="2023" name="J. Hazard. Mater.">
        <title>Anaerobic biodegradation of pyrene and benzo[a]pyrene by a new sulfate-reducing Desulforamulus aquiferis strain DSA.</title>
        <authorList>
            <person name="Zhang Z."/>
            <person name="Sun J."/>
            <person name="Gong X."/>
            <person name="Wang C."/>
            <person name="Wang H."/>
        </authorList>
    </citation>
    <scope>NUCLEOTIDE SEQUENCE</scope>
    <source>
        <strain evidence="2">DSA</strain>
    </source>
</reference>
<dbReference type="EMBL" id="JARPTC010000008">
    <property type="protein sequence ID" value="MDO7786813.1"/>
    <property type="molecule type" value="Genomic_DNA"/>
</dbReference>
<dbReference type="AlphaFoldDB" id="A0AAW7ZBJ5"/>
<evidence type="ECO:0000313" key="3">
    <source>
        <dbReference type="Proteomes" id="UP001172911"/>
    </source>
</evidence>
<accession>A0AAW7ZBJ5</accession>
<organism evidence="2 3">
    <name type="scientific">Desulforamulus aquiferis</name>
    <dbReference type="NCBI Taxonomy" id="1397668"/>
    <lineage>
        <taxon>Bacteria</taxon>
        <taxon>Bacillati</taxon>
        <taxon>Bacillota</taxon>
        <taxon>Clostridia</taxon>
        <taxon>Eubacteriales</taxon>
        <taxon>Peptococcaceae</taxon>
        <taxon>Desulforamulus</taxon>
    </lineage>
</organism>
<reference evidence="2" key="2">
    <citation type="submission" date="2023-03" db="EMBL/GenBank/DDBJ databases">
        <authorList>
            <person name="Zhang Z."/>
        </authorList>
    </citation>
    <scope>NUCLEOTIDE SEQUENCE</scope>
    <source>
        <strain evidence="2">DSA</strain>
    </source>
</reference>
<gene>
    <name evidence="2" type="ORF">P6N53_06210</name>
</gene>